<reference evidence="2" key="1">
    <citation type="submission" date="2018-11" db="EMBL/GenBank/DDBJ databases">
        <authorList>
            <consortium name="Pathogen Informatics"/>
        </authorList>
    </citation>
    <scope>NUCLEOTIDE SEQUENCE</scope>
</reference>
<accession>A0A3S4ZU08</accession>
<feature type="region of interest" description="Disordered" evidence="1">
    <location>
        <begin position="61"/>
        <end position="93"/>
    </location>
</feature>
<evidence type="ECO:0000313" key="3">
    <source>
        <dbReference type="Proteomes" id="UP000784294"/>
    </source>
</evidence>
<comment type="caution">
    <text evidence="2">The sequence shown here is derived from an EMBL/GenBank/DDBJ whole genome shotgun (WGS) entry which is preliminary data.</text>
</comment>
<dbReference type="AlphaFoldDB" id="A0A3S4ZU08"/>
<keyword evidence="3" id="KW-1185">Reference proteome</keyword>
<proteinExistence type="predicted"/>
<dbReference type="Proteomes" id="UP000784294">
    <property type="component" value="Unassembled WGS sequence"/>
</dbReference>
<feature type="compositionally biased region" description="Basic residues" evidence="1">
    <location>
        <begin position="274"/>
        <end position="288"/>
    </location>
</feature>
<organism evidence="2 3">
    <name type="scientific">Protopolystoma xenopodis</name>
    <dbReference type="NCBI Taxonomy" id="117903"/>
    <lineage>
        <taxon>Eukaryota</taxon>
        <taxon>Metazoa</taxon>
        <taxon>Spiralia</taxon>
        <taxon>Lophotrochozoa</taxon>
        <taxon>Platyhelminthes</taxon>
        <taxon>Monogenea</taxon>
        <taxon>Polyopisthocotylea</taxon>
        <taxon>Polystomatidea</taxon>
        <taxon>Polystomatidae</taxon>
        <taxon>Protopolystoma</taxon>
    </lineage>
</organism>
<feature type="region of interest" description="Disordered" evidence="1">
    <location>
        <begin position="1"/>
        <end position="33"/>
    </location>
</feature>
<feature type="compositionally biased region" description="Basic and acidic residues" evidence="1">
    <location>
        <begin position="61"/>
        <end position="84"/>
    </location>
</feature>
<name>A0A3S4ZU08_9PLAT</name>
<dbReference type="EMBL" id="CAAALY010001007">
    <property type="protein sequence ID" value="VEL07098.1"/>
    <property type="molecule type" value="Genomic_DNA"/>
</dbReference>
<feature type="compositionally biased region" description="Polar residues" evidence="1">
    <location>
        <begin position="14"/>
        <end position="23"/>
    </location>
</feature>
<evidence type="ECO:0000313" key="2">
    <source>
        <dbReference type="EMBL" id="VEL07098.1"/>
    </source>
</evidence>
<gene>
    <name evidence="2" type="ORF">PXEA_LOCUS538</name>
</gene>
<evidence type="ECO:0000256" key="1">
    <source>
        <dbReference type="SAM" id="MobiDB-lite"/>
    </source>
</evidence>
<feature type="region of interest" description="Disordered" evidence="1">
    <location>
        <begin position="262"/>
        <end position="290"/>
    </location>
</feature>
<sequence length="399" mass="45061">MAPLTDDAGETFGNVPSQWSNAGNHKYYGSGNRTRYVPQGLTDAATNDVFLPDETTVYQHRSDVSPRPEDGEELHSSQELDDISKNAPSPPAVMEWGKSYDEKAQPLTGINKEQIISMGENKDYSTVMSKPGEIIESYDTDMAYTQSNISTVPVPDKQSDSRVDYNKENKENFKEIMQEILQTSPCDEGKQNEPSLLGAEQNNASVKIRKRQKKVYSTEIDADLDKDVNLNEEHLVVLAVNNQSNDEDEEEDEEMYAEDELFCCEDDGEDSEKKKKKKKRKEAKRKKGEKAVSSLLEIMERYPGGRTDMEGIVNTTDQPDSKPHILHLTAASSLLEIMERYPGGRTDMEGIVNTTDQPDSKPHILHLTAASTSKYLDYRQDLQSHLLWQMCTWTSCKKN</sequence>
<protein>
    <submittedName>
        <fullName evidence="2">Uncharacterized protein</fullName>
    </submittedName>
</protein>